<dbReference type="Proteomes" id="UP000182835">
    <property type="component" value="Unassembled WGS sequence"/>
</dbReference>
<comment type="caution">
    <text evidence="1">The sequence shown here is derived from an EMBL/GenBank/DDBJ whole genome shotgun (WGS) entry which is preliminary data.</text>
</comment>
<evidence type="ECO:0000313" key="2">
    <source>
        <dbReference type="Proteomes" id="UP000182835"/>
    </source>
</evidence>
<reference evidence="1 2" key="1">
    <citation type="submission" date="2014-12" db="EMBL/GenBank/DDBJ databases">
        <title>Draft genome sequences of 29 type strains of Enterococci.</title>
        <authorList>
            <person name="Zhong Z."/>
            <person name="Sun Z."/>
            <person name="Liu W."/>
            <person name="Zhang W."/>
            <person name="Zhang H."/>
        </authorList>
    </citation>
    <scope>NUCLEOTIDE SEQUENCE [LARGE SCALE GENOMIC DNA]</scope>
    <source>
        <strain evidence="1 2">DSM 21207</strain>
    </source>
</reference>
<dbReference type="EMBL" id="JXKG01000015">
    <property type="protein sequence ID" value="OJG14665.1"/>
    <property type="molecule type" value="Genomic_DNA"/>
</dbReference>
<dbReference type="OrthoDB" id="2186283at2"/>
<organism evidence="1 2">
    <name type="scientific">Enterococcus canintestini</name>
    <dbReference type="NCBI Taxonomy" id="317010"/>
    <lineage>
        <taxon>Bacteria</taxon>
        <taxon>Bacillati</taxon>
        <taxon>Bacillota</taxon>
        <taxon>Bacilli</taxon>
        <taxon>Lactobacillales</taxon>
        <taxon>Enterococcaceae</taxon>
        <taxon>Enterococcus</taxon>
    </lineage>
</organism>
<proteinExistence type="predicted"/>
<accession>A0A1L8R4L3</accession>
<gene>
    <name evidence="1" type="ORF">RU96_GL000715</name>
</gene>
<name>A0A1L8R4L3_9ENTE</name>
<dbReference type="RefSeq" id="WP_071865246.1">
    <property type="nucleotide sequence ID" value="NZ_JBHLVQ010000013.1"/>
</dbReference>
<sequence length="157" mass="17850">MVLAQVKELKQSQELLKKLVERIENPTQDLSITTLQHDLLDYIESLSVVTDYVNIEIGPPELKTYPINAVLKQQAQLLQAILAQLNSPAEQSDAAEQFKVTEGAIRRMYESLKGIVELNRTLQKESNISVDLATKTPLHEKENTTEKAGFFKRLFKR</sequence>
<evidence type="ECO:0000313" key="1">
    <source>
        <dbReference type="EMBL" id="OJG14665.1"/>
    </source>
</evidence>
<protein>
    <submittedName>
        <fullName evidence="1">Uncharacterized protein</fullName>
    </submittedName>
</protein>
<dbReference type="AlphaFoldDB" id="A0A1L8R4L3"/>